<name>A0A5C5XF87_9PLAN</name>
<proteinExistence type="predicted"/>
<reference evidence="1 2" key="1">
    <citation type="submission" date="2019-02" db="EMBL/GenBank/DDBJ databases">
        <title>Deep-cultivation of Planctomycetes and their phenomic and genomic characterization uncovers novel biology.</title>
        <authorList>
            <person name="Wiegand S."/>
            <person name="Jogler M."/>
            <person name="Boedeker C."/>
            <person name="Pinto D."/>
            <person name="Vollmers J."/>
            <person name="Rivas-Marin E."/>
            <person name="Kohn T."/>
            <person name="Peeters S.H."/>
            <person name="Heuer A."/>
            <person name="Rast P."/>
            <person name="Oberbeckmann S."/>
            <person name="Bunk B."/>
            <person name="Jeske O."/>
            <person name="Meyerdierks A."/>
            <person name="Storesund J.E."/>
            <person name="Kallscheuer N."/>
            <person name="Luecker S."/>
            <person name="Lage O.M."/>
            <person name="Pohl T."/>
            <person name="Merkel B.J."/>
            <person name="Hornburger P."/>
            <person name="Mueller R.-W."/>
            <person name="Bruemmer F."/>
            <person name="Labrenz M."/>
            <person name="Spormann A.M."/>
            <person name="Op Den Camp H."/>
            <person name="Overmann J."/>
            <person name="Amann R."/>
            <person name="Jetten M.S.M."/>
            <person name="Mascher T."/>
            <person name="Medema M.H."/>
            <person name="Devos D.P."/>
            <person name="Kaster A.-K."/>
            <person name="Ovreas L."/>
            <person name="Rohde M."/>
            <person name="Galperin M.Y."/>
            <person name="Jogler C."/>
        </authorList>
    </citation>
    <scope>NUCLEOTIDE SEQUENCE [LARGE SCALE GENOMIC DNA]</scope>
    <source>
        <strain evidence="1 2">Pan54</strain>
    </source>
</reference>
<evidence type="ECO:0000313" key="1">
    <source>
        <dbReference type="EMBL" id="TWT61438.1"/>
    </source>
</evidence>
<dbReference type="AlphaFoldDB" id="A0A5C5XF87"/>
<keyword evidence="2" id="KW-1185">Reference proteome</keyword>
<evidence type="ECO:0008006" key="3">
    <source>
        <dbReference type="Google" id="ProtNLM"/>
    </source>
</evidence>
<gene>
    <name evidence="1" type="ORF">Pan54_21740</name>
</gene>
<organism evidence="1 2">
    <name type="scientific">Rubinisphaera italica</name>
    <dbReference type="NCBI Taxonomy" id="2527969"/>
    <lineage>
        <taxon>Bacteria</taxon>
        <taxon>Pseudomonadati</taxon>
        <taxon>Planctomycetota</taxon>
        <taxon>Planctomycetia</taxon>
        <taxon>Planctomycetales</taxon>
        <taxon>Planctomycetaceae</taxon>
        <taxon>Rubinisphaera</taxon>
    </lineage>
</organism>
<dbReference type="OrthoDB" id="287153at2"/>
<accession>A0A5C5XF87</accession>
<evidence type="ECO:0000313" key="2">
    <source>
        <dbReference type="Proteomes" id="UP000316095"/>
    </source>
</evidence>
<dbReference type="RefSeq" id="WP_146503432.1">
    <property type="nucleotide sequence ID" value="NZ_SJPG01000001.1"/>
</dbReference>
<comment type="caution">
    <text evidence="1">The sequence shown here is derived from an EMBL/GenBank/DDBJ whole genome shotgun (WGS) entry which is preliminary data.</text>
</comment>
<sequence>MNNEQDTTPSCMEDRRKQLRQLQHDIKTHLGIVTMGLHTLESARDEPETFAEICRMIKESGAEPLMEIVSEILEIACSE</sequence>
<protein>
    <recommendedName>
        <fullName evidence="3">Signal transduction histidine kinase dimerisation/phosphoacceptor domain-containing protein</fullName>
    </recommendedName>
</protein>
<dbReference type="Proteomes" id="UP000316095">
    <property type="component" value="Unassembled WGS sequence"/>
</dbReference>
<dbReference type="EMBL" id="SJPG01000001">
    <property type="protein sequence ID" value="TWT61438.1"/>
    <property type="molecule type" value="Genomic_DNA"/>
</dbReference>